<organism evidence="2 3">
    <name type="scientific">Candidatus Hydrogenisulfobacillus filiaventi</name>
    <dbReference type="NCBI Taxonomy" id="2707344"/>
    <lineage>
        <taxon>Bacteria</taxon>
        <taxon>Bacillati</taxon>
        <taxon>Bacillota</taxon>
        <taxon>Clostridia</taxon>
        <taxon>Eubacteriales</taxon>
        <taxon>Clostridiales Family XVII. Incertae Sedis</taxon>
        <taxon>Candidatus Hydrogenisulfobacillus</taxon>
    </lineage>
</organism>
<gene>
    <name evidence="2" type="ORF">R50_2401</name>
</gene>
<dbReference type="Gene3D" id="3.40.50.1000">
    <property type="entry name" value="HAD superfamily/HAD-like"/>
    <property type="match status" value="1"/>
</dbReference>
<dbReference type="PANTHER" id="PTHR43316">
    <property type="entry name" value="HYDROLASE, HALOACID DELAHOGENASE-RELATED"/>
    <property type="match status" value="1"/>
</dbReference>
<keyword evidence="3" id="KW-1185">Reference proteome</keyword>
<dbReference type="SFLD" id="SFLDG01129">
    <property type="entry name" value="C1.5:_HAD__Beta-PGM__Phosphata"/>
    <property type="match status" value="1"/>
</dbReference>
<dbReference type="SUPFAM" id="SSF56784">
    <property type="entry name" value="HAD-like"/>
    <property type="match status" value="1"/>
</dbReference>
<proteinExistence type="predicted"/>
<dbReference type="Proteomes" id="UP000503399">
    <property type="component" value="Chromosome"/>
</dbReference>
<dbReference type="InterPro" id="IPR006439">
    <property type="entry name" value="HAD-SF_hydro_IA"/>
</dbReference>
<protein>
    <submittedName>
        <fullName evidence="2">Putative Inorganic diphosphatase</fullName>
        <ecNumber evidence="2">3.6.1.1</ecNumber>
    </submittedName>
</protein>
<dbReference type="KEGG" id="hfv:R50_2401"/>
<evidence type="ECO:0000256" key="1">
    <source>
        <dbReference type="ARBA" id="ARBA00022801"/>
    </source>
</evidence>
<accession>A0A6F8ZJD7</accession>
<dbReference type="EC" id="3.6.1.1" evidence="2"/>
<sequence length="245" mass="27858">MRHDPIQAVGCDLDNTLLELDPAFVPAYLEALEETLGETLRRRDPAYRGRLREDILAAARRVMAVRLPLRPLAAVFYGDLQRRTGLRREDLEPAVEAFLRERAPAFAGFIRPRPGALEALERVRQRGLKVALLTHPVFPRPLIEWRLQQGGLDRFPFDWVTSLEVCRASKPQPAYYRQAARVLGVPARRWLMVGDDWDNDVAPARRAGMQVLWVGAQPAPGLRRHGEGTWVGRVQDLPRLLDRLA</sequence>
<dbReference type="Pfam" id="PF00702">
    <property type="entry name" value="Hydrolase"/>
    <property type="match status" value="1"/>
</dbReference>
<dbReference type="AlphaFoldDB" id="A0A6F8ZJD7"/>
<name>A0A6F8ZJD7_9FIRM</name>
<evidence type="ECO:0000313" key="3">
    <source>
        <dbReference type="Proteomes" id="UP000503399"/>
    </source>
</evidence>
<dbReference type="InterPro" id="IPR036412">
    <property type="entry name" value="HAD-like_sf"/>
</dbReference>
<dbReference type="SFLD" id="SFLDS00003">
    <property type="entry name" value="Haloacid_Dehalogenase"/>
    <property type="match status" value="1"/>
</dbReference>
<dbReference type="PANTHER" id="PTHR43316:SF3">
    <property type="entry name" value="HALOACID DEHALOGENASE, TYPE II (AFU_ORTHOLOGUE AFUA_2G07750)-RELATED"/>
    <property type="match status" value="1"/>
</dbReference>
<dbReference type="EMBL" id="LR778114">
    <property type="protein sequence ID" value="CAB1129898.1"/>
    <property type="molecule type" value="Genomic_DNA"/>
</dbReference>
<dbReference type="InterPro" id="IPR023214">
    <property type="entry name" value="HAD_sf"/>
</dbReference>
<keyword evidence="1 2" id="KW-0378">Hydrolase</keyword>
<dbReference type="NCBIfam" id="TIGR01549">
    <property type="entry name" value="HAD-SF-IA-v1"/>
    <property type="match status" value="1"/>
</dbReference>
<dbReference type="GO" id="GO:0004427">
    <property type="term" value="F:inorganic diphosphate phosphatase activity"/>
    <property type="evidence" value="ECO:0007669"/>
    <property type="project" value="UniProtKB-EC"/>
</dbReference>
<dbReference type="PRINTS" id="PR00413">
    <property type="entry name" value="HADHALOGNASE"/>
</dbReference>
<reference evidence="2 3" key="1">
    <citation type="submission" date="2020-02" db="EMBL/GenBank/DDBJ databases">
        <authorList>
            <person name="Hogendoorn C."/>
        </authorList>
    </citation>
    <scope>NUCLEOTIDE SEQUENCE [LARGE SCALE GENOMIC DNA]</scope>
    <source>
        <strain evidence="2">R501</strain>
    </source>
</reference>
<dbReference type="InterPro" id="IPR051540">
    <property type="entry name" value="S-2-haloacid_dehalogenase"/>
</dbReference>
<evidence type="ECO:0000313" key="2">
    <source>
        <dbReference type="EMBL" id="CAB1129898.1"/>
    </source>
</evidence>